<evidence type="ECO:0000256" key="4">
    <source>
        <dbReference type="ARBA" id="ARBA00022664"/>
    </source>
</evidence>
<evidence type="ECO:0000256" key="1">
    <source>
        <dbReference type="ARBA" id="ARBA00004123"/>
    </source>
</evidence>
<reference evidence="10 11" key="1">
    <citation type="submission" date="2009-11" db="EMBL/GenBank/DDBJ databases">
        <title>Annotation of Allomyces macrogynus ATCC 38327.</title>
        <authorList>
            <consortium name="The Broad Institute Genome Sequencing Platform"/>
            <person name="Russ C."/>
            <person name="Cuomo C."/>
            <person name="Burger G."/>
            <person name="Gray M.W."/>
            <person name="Holland P.W.H."/>
            <person name="King N."/>
            <person name="Lang F.B.F."/>
            <person name="Roger A.J."/>
            <person name="Ruiz-Trillo I."/>
            <person name="Young S.K."/>
            <person name="Zeng Q."/>
            <person name="Gargeya S."/>
            <person name="Fitzgerald M."/>
            <person name="Haas B."/>
            <person name="Abouelleil A."/>
            <person name="Alvarado L."/>
            <person name="Arachchi H.M."/>
            <person name="Berlin A."/>
            <person name="Chapman S.B."/>
            <person name="Gearin G."/>
            <person name="Goldberg J."/>
            <person name="Griggs A."/>
            <person name="Gujja S."/>
            <person name="Hansen M."/>
            <person name="Heiman D."/>
            <person name="Howarth C."/>
            <person name="Larimer J."/>
            <person name="Lui A."/>
            <person name="MacDonald P.J.P."/>
            <person name="McCowen C."/>
            <person name="Montmayeur A."/>
            <person name="Murphy C."/>
            <person name="Neiman D."/>
            <person name="Pearson M."/>
            <person name="Priest M."/>
            <person name="Roberts A."/>
            <person name="Saif S."/>
            <person name="Shea T."/>
            <person name="Sisk P."/>
            <person name="Stolte C."/>
            <person name="Sykes S."/>
            <person name="Wortman J."/>
            <person name="Nusbaum C."/>
            <person name="Birren B."/>
        </authorList>
    </citation>
    <scope>NUCLEOTIDE SEQUENCE [LARGE SCALE GENOMIC DNA]</scope>
    <source>
        <strain evidence="10 11">ATCC 38327</strain>
    </source>
</reference>
<keyword evidence="11" id="KW-1185">Reference proteome</keyword>
<evidence type="ECO:0000256" key="5">
    <source>
        <dbReference type="ARBA" id="ARBA00022728"/>
    </source>
</evidence>
<keyword evidence="6 8" id="KW-0508">mRNA splicing</keyword>
<proteinExistence type="inferred from homology"/>
<evidence type="ECO:0000256" key="3">
    <source>
        <dbReference type="ARBA" id="ARBA00014745"/>
    </source>
</evidence>
<dbReference type="VEuPathDB" id="FungiDB:AMAG_01343"/>
<feature type="compositionally biased region" description="Low complexity" evidence="9">
    <location>
        <begin position="11"/>
        <end position="29"/>
    </location>
</feature>
<evidence type="ECO:0000313" key="11">
    <source>
        <dbReference type="Proteomes" id="UP000054350"/>
    </source>
</evidence>
<dbReference type="STRING" id="578462.A0A0L0RZD7"/>
<gene>
    <name evidence="10" type="ORF">AMAG_01343</name>
</gene>
<dbReference type="AlphaFoldDB" id="A0A0L0RZD7"/>
<name>A0A0L0RZD7_ALLM3</name>
<evidence type="ECO:0000256" key="6">
    <source>
        <dbReference type="ARBA" id="ARBA00023187"/>
    </source>
</evidence>
<dbReference type="Proteomes" id="UP000054350">
    <property type="component" value="Unassembled WGS sequence"/>
</dbReference>
<dbReference type="GO" id="GO:0071013">
    <property type="term" value="C:catalytic step 2 spliceosome"/>
    <property type="evidence" value="ECO:0007669"/>
    <property type="project" value="TreeGrafter"/>
</dbReference>
<reference evidence="11" key="2">
    <citation type="submission" date="2009-11" db="EMBL/GenBank/DDBJ databases">
        <title>The Genome Sequence of Allomyces macrogynus strain ATCC 38327.</title>
        <authorList>
            <consortium name="The Broad Institute Genome Sequencing Platform"/>
            <person name="Russ C."/>
            <person name="Cuomo C."/>
            <person name="Shea T."/>
            <person name="Young S.K."/>
            <person name="Zeng Q."/>
            <person name="Koehrsen M."/>
            <person name="Haas B."/>
            <person name="Borodovsky M."/>
            <person name="Guigo R."/>
            <person name="Alvarado L."/>
            <person name="Berlin A."/>
            <person name="Borenstein D."/>
            <person name="Chen Z."/>
            <person name="Engels R."/>
            <person name="Freedman E."/>
            <person name="Gellesch M."/>
            <person name="Goldberg J."/>
            <person name="Griggs A."/>
            <person name="Gujja S."/>
            <person name="Heiman D."/>
            <person name="Hepburn T."/>
            <person name="Howarth C."/>
            <person name="Jen D."/>
            <person name="Larson L."/>
            <person name="Lewis B."/>
            <person name="Mehta T."/>
            <person name="Park D."/>
            <person name="Pearson M."/>
            <person name="Roberts A."/>
            <person name="Saif S."/>
            <person name="Shenoy N."/>
            <person name="Sisk P."/>
            <person name="Stolte C."/>
            <person name="Sykes S."/>
            <person name="Walk T."/>
            <person name="White J."/>
            <person name="Yandava C."/>
            <person name="Burger G."/>
            <person name="Gray M.W."/>
            <person name="Holland P.W.H."/>
            <person name="King N."/>
            <person name="Lang F.B.F."/>
            <person name="Roger A.J."/>
            <person name="Ruiz-Trillo I."/>
            <person name="Lander E."/>
            <person name="Nusbaum C."/>
        </authorList>
    </citation>
    <scope>NUCLEOTIDE SEQUENCE [LARGE SCALE GENOMIC DNA]</scope>
    <source>
        <strain evidence="11">ATCC 38327</strain>
    </source>
</reference>
<dbReference type="OrthoDB" id="199717at2759"/>
<comment type="subunit">
    <text evidence="8">May be part of a spliceosome complex.</text>
</comment>
<evidence type="ECO:0000256" key="7">
    <source>
        <dbReference type="ARBA" id="ARBA00023242"/>
    </source>
</evidence>
<dbReference type="Pfam" id="PF08231">
    <property type="entry name" value="SYF2"/>
    <property type="match status" value="1"/>
</dbReference>
<keyword evidence="4 8" id="KW-0507">mRNA processing</keyword>
<dbReference type="PANTHER" id="PTHR13264:SF5">
    <property type="entry name" value="PRE-MRNA-SPLICING FACTOR SYF2"/>
    <property type="match status" value="1"/>
</dbReference>
<dbReference type="OMA" id="RRRMHND"/>
<accession>A0A0L0RZD7</accession>
<dbReference type="GO" id="GO:0000398">
    <property type="term" value="P:mRNA splicing, via spliceosome"/>
    <property type="evidence" value="ECO:0007669"/>
    <property type="project" value="UniProtKB-UniRule"/>
</dbReference>
<organism evidence="10 11">
    <name type="scientific">Allomyces macrogynus (strain ATCC 38327)</name>
    <name type="common">Allomyces javanicus var. macrogynus</name>
    <dbReference type="NCBI Taxonomy" id="578462"/>
    <lineage>
        <taxon>Eukaryota</taxon>
        <taxon>Fungi</taxon>
        <taxon>Fungi incertae sedis</taxon>
        <taxon>Blastocladiomycota</taxon>
        <taxon>Blastocladiomycetes</taxon>
        <taxon>Blastocladiales</taxon>
        <taxon>Blastocladiaceae</taxon>
        <taxon>Allomyces</taxon>
    </lineage>
</organism>
<keyword evidence="7 8" id="KW-0539">Nucleus</keyword>
<dbReference type="GO" id="GO:0071014">
    <property type="term" value="C:post-mRNA release spliceosomal complex"/>
    <property type="evidence" value="ECO:0007669"/>
    <property type="project" value="TreeGrafter"/>
</dbReference>
<protein>
    <recommendedName>
        <fullName evidence="3 8">Pre-mRNA-splicing factor SYF2</fullName>
    </recommendedName>
</protein>
<feature type="compositionally biased region" description="Acidic residues" evidence="9">
    <location>
        <begin position="71"/>
        <end position="81"/>
    </location>
</feature>
<feature type="compositionally biased region" description="Low complexity" evidence="9">
    <location>
        <begin position="50"/>
        <end position="63"/>
    </location>
</feature>
<keyword evidence="5 8" id="KW-0747">Spliceosome</keyword>
<evidence type="ECO:0000256" key="2">
    <source>
        <dbReference type="ARBA" id="ARBA00010028"/>
    </source>
</evidence>
<comment type="similarity">
    <text evidence="2 8">Belongs to the SYF2 family.</text>
</comment>
<dbReference type="GO" id="GO:0000974">
    <property type="term" value="C:Prp19 complex"/>
    <property type="evidence" value="ECO:0007669"/>
    <property type="project" value="TreeGrafter"/>
</dbReference>
<feature type="region of interest" description="Disordered" evidence="9">
    <location>
        <begin position="1"/>
        <end position="90"/>
    </location>
</feature>
<dbReference type="eggNOG" id="KOG2609">
    <property type="taxonomic scope" value="Eukaryota"/>
</dbReference>
<dbReference type="EMBL" id="GG745329">
    <property type="protein sequence ID" value="KNE55451.1"/>
    <property type="molecule type" value="Genomic_DNA"/>
</dbReference>
<sequence>MSSPTRRSPLRAASSTARWSPRRASSPSTDRPLPALSADDSASEPDNDDSAPGPSSSSGSAAPSHDHDEAMHDEDQDEDDRLDALASKSTLLVDRLAKLKQLRIRMHQTETDNRKDLVAEQNSKRVPHAVQRKLERNRKEALALLEKRDLEAAGQDYDRVKNLSYSIQDVEAWEERQSKKRERENSHMTDLNQAAQKKYKRMIADLKPDLAAYEEQRATAELSGTADAFYGDANALDVSSKPSRANVDRMVTDLQKQIEIRQNSSRRRAVDPSEDVAHISEKNRVFNQKLARAYDKYTSETKESLERGTAL</sequence>
<evidence type="ECO:0000313" key="10">
    <source>
        <dbReference type="EMBL" id="KNE55451.1"/>
    </source>
</evidence>
<evidence type="ECO:0000256" key="9">
    <source>
        <dbReference type="SAM" id="MobiDB-lite"/>
    </source>
</evidence>
<comment type="function">
    <text evidence="8">Involved in pre-mRNA splicing.</text>
</comment>
<comment type="subcellular location">
    <subcellularLocation>
        <location evidence="1 8">Nucleus</location>
    </subcellularLocation>
</comment>
<evidence type="ECO:0000256" key="8">
    <source>
        <dbReference type="RuleBase" id="RU367148"/>
    </source>
</evidence>
<dbReference type="PANTHER" id="PTHR13264">
    <property type="entry name" value="GCIP-INTERACTING PROTEIN P29"/>
    <property type="match status" value="1"/>
</dbReference>
<dbReference type="InterPro" id="IPR013260">
    <property type="entry name" value="mRNA_splic_SYF2"/>
</dbReference>